<accession>A0A3G6J8E8</accession>
<dbReference type="Proteomes" id="UP000269019">
    <property type="component" value="Chromosome"/>
</dbReference>
<evidence type="ECO:0000256" key="1">
    <source>
        <dbReference type="SAM" id="MobiDB-lite"/>
    </source>
</evidence>
<feature type="region of interest" description="Disordered" evidence="1">
    <location>
        <begin position="149"/>
        <end position="185"/>
    </location>
</feature>
<feature type="compositionally biased region" description="Polar residues" evidence="1">
    <location>
        <begin position="149"/>
        <end position="158"/>
    </location>
</feature>
<keyword evidence="4" id="KW-1185">Reference proteome</keyword>
<keyword evidence="2" id="KW-0472">Membrane</keyword>
<protein>
    <submittedName>
        <fullName evidence="3">Uncharacterized protein</fullName>
    </submittedName>
</protein>
<keyword evidence="2" id="KW-0812">Transmembrane</keyword>
<sequence>MSKDTWGDNPNDSAAQWGAGTSQPSPQWGHTPDDAQSEFHNTAQDSSFGSPSSDNPAHGLSNEHRGGDGDDAPTTMWAAADPLATPSNQPHDWTVTSAPAKRSKRGPLLAAIGGAVAVAAVFAGWMFYANGGLPGSDNAAEERLTVTAPATATRSPADSDSEKTTPAPPADAQPQAQGRLPEGLDRCDPNYLESVKLGSYNVDRTDNTPYFCDGEWLVTQHSQEMGWVHHWENGWVIFSGNEVSPIDDRYACVPRATADRVGLPKPLYEKVLCNDLTPAPAPAPARTQASAPGFQSPACDGQYILIVESVIHHPGEDKQALINAALAKYPGASYTNPGQCSSLRARFDGGDVYPIYYSYGFDTASLCQQKARLGGNARSLNRNSDFFDPC</sequence>
<feature type="transmembrane region" description="Helical" evidence="2">
    <location>
        <begin position="108"/>
        <end position="128"/>
    </location>
</feature>
<keyword evidence="2" id="KW-1133">Transmembrane helix</keyword>
<evidence type="ECO:0000313" key="4">
    <source>
        <dbReference type="Proteomes" id="UP000269019"/>
    </source>
</evidence>
<reference evidence="3 4" key="1">
    <citation type="submission" date="2018-11" db="EMBL/GenBank/DDBJ databases">
        <authorList>
            <person name="Kleinhagauer T."/>
            <person name="Glaeser S.P."/>
            <person name="Spergser J."/>
            <person name="Ruckert C."/>
            <person name="Kaempfer P."/>
            <person name="Busse H.-J."/>
        </authorList>
    </citation>
    <scope>NUCLEOTIDE SEQUENCE [LARGE SCALE GENOMIC DNA]</scope>
    <source>
        <strain evidence="3 4">200CH</strain>
    </source>
</reference>
<dbReference type="RefSeq" id="WP_123929552.1">
    <property type="nucleotide sequence ID" value="NZ_CP033896.1"/>
</dbReference>
<evidence type="ECO:0000313" key="3">
    <source>
        <dbReference type="EMBL" id="AZA14337.1"/>
    </source>
</evidence>
<dbReference type="OrthoDB" id="4427108at2"/>
<dbReference type="EMBL" id="CP033896">
    <property type="protein sequence ID" value="AZA14337.1"/>
    <property type="molecule type" value="Genomic_DNA"/>
</dbReference>
<proteinExistence type="predicted"/>
<feature type="compositionally biased region" description="Polar residues" evidence="1">
    <location>
        <begin position="8"/>
        <end position="28"/>
    </location>
</feature>
<name>A0A3G6J8E8_9CORY</name>
<feature type="region of interest" description="Disordered" evidence="1">
    <location>
        <begin position="1"/>
        <end position="102"/>
    </location>
</feature>
<evidence type="ECO:0000256" key="2">
    <source>
        <dbReference type="SAM" id="Phobius"/>
    </source>
</evidence>
<organism evidence="3 4">
    <name type="scientific">Corynebacterium choanae</name>
    <dbReference type="NCBI Taxonomy" id="1862358"/>
    <lineage>
        <taxon>Bacteria</taxon>
        <taxon>Bacillati</taxon>
        <taxon>Actinomycetota</taxon>
        <taxon>Actinomycetes</taxon>
        <taxon>Mycobacteriales</taxon>
        <taxon>Corynebacteriaceae</taxon>
        <taxon>Corynebacterium</taxon>
    </lineage>
</organism>
<dbReference type="KEGG" id="ccho:CCHOA_09770"/>
<dbReference type="AlphaFoldDB" id="A0A3G6J8E8"/>
<feature type="compositionally biased region" description="Polar residues" evidence="1">
    <location>
        <begin position="85"/>
        <end position="97"/>
    </location>
</feature>
<feature type="compositionally biased region" description="Polar residues" evidence="1">
    <location>
        <begin position="38"/>
        <end position="55"/>
    </location>
</feature>
<gene>
    <name evidence="3" type="ORF">CCHOA_09770</name>
</gene>